<protein>
    <submittedName>
        <fullName evidence="1">Uncharacterized protein</fullName>
    </submittedName>
</protein>
<evidence type="ECO:0000313" key="1">
    <source>
        <dbReference type="EMBL" id="KAI0030452.1"/>
    </source>
</evidence>
<dbReference type="EMBL" id="MU273621">
    <property type="protein sequence ID" value="KAI0030452.1"/>
    <property type="molecule type" value="Genomic_DNA"/>
</dbReference>
<name>A0ACB8QFM7_9AGAM</name>
<reference evidence="1" key="1">
    <citation type="submission" date="2021-02" db="EMBL/GenBank/DDBJ databases">
        <authorList>
            <consortium name="DOE Joint Genome Institute"/>
            <person name="Ahrendt S."/>
            <person name="Looney B.P."/>
            <person name="Miyauchi S."/>
            <person name="Morin E."/>
            <person name="Drula E."/>
            <person name="Courty P.E."/>
            <person name="Chicoki N."/>
            <person name="Fauchery L."/>
            <person name="Kohler A."/>
            <person name="Kuo A."/>
            <person name="Labutti K."/>
            <person name="Pangilinan J."/>
            <person name="Lipzen A."/>
            <person name="Riley R."/>
            <person name="Andreopoulos W."/>
            <person name="He G."/>
            <person name="Johnson J."/>
            <person name="Barry K.W."/>
            <person name="Grigoriev I.V."/>
            <person name="Nagy L."/>
            <person name="Hibbett D."/>
            <person name="Henrissat B."/>
            <person name="Matheny P.B."/>
            <person name="Labbe J."/>
            <person name="Martin F."/>
        </authorList>
    </citation>
    <scope>NUCLEOTIDE SEQUENCE</scope>
    <source>
        <strain evidence="1">EC-137</strain>
    </source>
</reference>
<gene>
    <name evidence="1" type="ORF">K488DRAFT_87755</name>
</gene>
<keyword evidence="2" id="KW-1185">Reference proteome</keyword>
<sequence>MALNEQYWDDVDGYLYQVDTAGVHDTRATAMWAAALLARNGGNGTDVARAVRIIEQVAAQQYTDNVTAPWYGTYPHSPQDPFPGTSLLGSIPYTTYDPNWRDFVGTAWLLALEESGDLLPDTLVETMEQSLRLVGKGQLLRYQGRGEYANSVFANQSVDNLDQAYTNPWLMGTIVMSYIGHRLNDSELIEKADEDAQAVYDLFTFNNFNTFSEYNSGTYTGVDIWALSLWIRYGPEGTKLKEYGQYMLNTTMTDISDFYHADLRNLAGPWDRTYGFDMTRYHAILGQVISSLAPAEKHATPSPPIGGLHINDAVVFGPLIPLIADTVANNVSVDVLSKFSNFTGERDVQARRVRTNTEDPTAIRNVTVWLGKNLAIGGQSLDEPYPRNSAQVTGAIQWLLPSSLYSGSFTSTTLPKIGYIVVSPPMAGTLNATASANTLSVSLPQSTRWTNATLPPSLNFAVGGFDMRTANVDMTKGLLGVPGLNISVETVGLGEQSTTYDQNGENNFYFFNVSYPVTVQWPTVPSITITVFSAA</sequence>
<comment type="caution">
    <text evidence="1">The sequence shown here is derived from an EMBL/GenBank/DDBJ whole genome shotgun (WGS) entry which is preliminary data.</text>
</comment>
<organism evidence="1 2">
    <name type="scientific">Vararia minispora EC-137</name>
    <dbReference type="NCBI Taxonomy" id="1314806"/>
    <lineage>
        <taxon>Eukaryota</taxon>
        <taxon>Fungi</taxon>
        <taxon>Dikarya</taxon>
        <taxon>Basidiomycota</taxon>
        <taxon>Agaricomycotina</taxon>
        <taxon>Agaricomycetes</taxon>
        <taxon>Russulales</taxon>
        <taxon>Lachnocladiaceae</taxon>
        <taxon>Vararia</taxon>
    </lineage>
</organism>
<proteinExistence type="predicted"/>
<reference evidence="1" key="2">
    <citation type="journal article" date="2022" name="New Phytol.">
        <title>Evolutionary transition to the ectomycorrhizal habit in the genomes of a hyperdiverse lineage of mushroom-forming fungi.</title>
        <authorList>
            <person name="Looney B."/>
            <person name="Miyauchi S."/>
            <person name="Morin E."/>
            <person name="Drula E."/>
            <person name="Courty P.E."/>
            <person name="Kohler A."/>
            <person name="Kuo A."/>
            <person name="LaButti K."/>
            <person name="Pangilinan J."/>
            <person name="Lipzen A."/>
            <person name="Riley R."/>
            <person name="Andreopoulos W."/>
            <person name="He G."/>
            <person name="Johnson J."/>
            <person name="Nolan M."/>
            <person name="Tritt A."/>
            <person name="Barry K.W."/>
            <person name="Grigoriev I.V."/>
            <person name="Nagy L.G."/>
            <person name="Hibbett D."/>
            <person name="Henrissat B."/>
            <person name="Matheny P.B."/>
            <person name="Labbe J."/>
            <person name="Martin F.M."/>
        </authorList>
    </citation>
    <scope>NUCLEOTIDE SEQUENCE</scope>
    <source>
        <strain evidence="1">EC-137</strain>
    </source>
</reference>
<dbReference type="Proteomes" id="UP000814128">
    <property type="component" value="Unassembled WGS sequence"/>
</dbReference>
<evidence type="ECO:0000313" key="2">
    <source>
        <dbReference type="Proteomes" id="UP000814128"/>
    </source>
</evidence>
<accession>A0ACB8QFM7</accession>